<dbReference type="RefSeq" id="XP_014472770.1">
    <property type="nucleotide sequence ID" value="XM_014617284.1"/>
</dbReference>
<dbReference type="PROSITE" id="PS00518">
    <property type="entry name" value="ZF_RING_1"/>
    <property type="match status" value="1"/>
</dbReference>
<keyword evidence="16" id="KW-0539">Nucleus</keyword>
<feature type="compositionally biased region" description="Polar residues" evidence="18">
    <location>
        <begin position="1567"/>
        <end position="1584"/>
    </location>
</feature>
<evidence type="ECO:0000256" key="1">
    <source>
        <dbReference type="ARBA" id="ARBA00004123"/>
    </source>
</evidence>
<evidence type="ECO:0000259" key="19">
    <source>
        <dbReference type="PROSITE" id="PS50089"/>
    </source>
</evidence>
<evidence type="ECO:0000256" key="15">
    <source>
        <dbReference type="ARBA" id="ARBA00023204"/>
    </source>
</evidence>
<feature type="compositionally biased region" description="Basic and acidic residues" evidence="18">
    <location>
        <begin position="223"/>
        <end position="251"/>
    </location>
</feature>
<feature type="region of interest" description="Disordered" evidence="18">
    <location>
        <begin position="1305"/>
        <end position="1419"/>
    </location>
</feature>
<dbReference type="Gene3D" id="3.40.50.10190">
    <property type="entry name" value="BRCT domain"/>
    <property type="match status" value="2"/>
</dbReference>
<feature type="region of interest" description="Disordered" evidence="18">
    <location>
        <begin position="221"/>
        <end position="251"/>
    </location>
</feature>
<dbReference type="Gene3D" id="3.30.40.10">
    <property type="entry name" value="Zinc/RING finger domain, C3HC4 (zinc finger)"/>
    <property type="match status" value="1"/>
</dbReference>
<dbReference type="SUPFAM" id="SSF52113">
    <property type="entry name" value="BRCT domain"/>
    <property type="match status" value="2"/>
</dbReference>
<dbReference type="GO" id="GO:0070531">
    <property type="term" value="C:BRCA1-A complex"/>
    <property type="evidence" value="ECO:0007669"/>
    <property type="project" value="TreeGrafter"/>
</dbReference>
<keyword evidence="12" id="KW-0010">Activator</keyword>
<feature type="compositionally biased region" description="Polar residues" evidence="18">
    <location>
        <begin position="1501"/>
        <end position="1522"/>
    </location>
</feature>
<feature type="compositionally biased region" description="Basic and acidic residues" evidence="18">
    <location>
        <begin position="434"/>
        <end position="448"/>
    </location>
</feature>
<dbReference type="GO" id="GO:0003677">
    <property type="term" value="F:DNA binding"/>
    <property type="evidence" value="ECO:0007669"/>
    <property type="project" value="InterPro"/>
</dbReference>
<evidence type="ECO:0000256" key="11">
    <source>
        <dbReference type="ARBA" id="ARBA00023098"/>
    </source>
</evidence>
<feature type="compositionally biased region" description="Polar residues" evidence="18">
    <location>
        <begin position="1593"/>
        <end position="1611"/>
    </location>
</feature>
<dbReference type="SMART" id="SM00184">
    <property type="entry name" value="RING"/>
    <property type="match status" value="1"/>
</dbReference>
<reference evidence="22" key="1">
    <citation type="submission" date="2025-08" db="UniProtKB">
        <authorList>
            <consortium name="RefSeq"/>
        </authorList>
    </citation>
    <scope>IDENTIFICATION</scope>
</reference>
<feature type="region of interest" description="Disordered" evidence="18">
    <location>
        <begin position="646"/>
        <end position="667"/>
    </location>
</feature>
<evidence type="ECO:0000259" key="20">
    <source>
        <dbReference type="PROSITE" id="PS50172"/>
    </source>
</evidence>
<feature type="compositionally biased region" description="Basic and acidic residues" evidence="18">
    <location>
        <begin position="1361"/>
        <end position="1371"/>
    </location>
</feature>
<feature type="compositionally biased region" description="Low complexity" evidence="18">
    <location>
        <begin position="831"/>
        <end position="844"/>
    </location>
</feature>
<feature type="region of interest" description="Disordered" evidence="18">
    <location>
        <begin position="554"/>
        <end position="632"/>
    </location>
</feature>
<keyword evidence="2" id="KW-1017">Isopeptide bond</keyword>
<dbReference type="GO" id="GO:0004842">
    <property type="term" value="F:ubiquitin-protein transferase activity"/>
    <property type="evidence" value="ECO:0007669"/>
    <property type="project" value="InterPro"/>
</dbReference>
<protein>
    <submittedName>
        <fullName evidence="22">Uncharacterized protein LOC106743441 isoform X1</fullName>
    </submittedName>
</protein>
<feature type="region of interest" description="Disordered" evidence="18">
    <location>
        <begin position="1209"/>
        <end position="1228"/>
    </location>
</feature>
<evidence type="ECO:0000256" key="13">
    <source>
        <dbReference type="ARBA" id="ARBA00023160"/>
    </source>
</evidence>
<keyword evidence="15" id="KW-0234">DNA repair</keyword>
<evidence type="ECO:0000256" key="9">
    <source>
        <dbReference type="ARBA" id="ARBA00022833"/>
    </source>
</evidence>
<gene>
    <name evidence="22" type="primary">LOC106743441</name>
</gene>
<organism evidence="21 22">
    <name type="scientific">Dinoponera quadriceps</name>
    <name type="common">South American ant</name>
    <dbReference type="NCBI Taxonomy" id="609295"/>
    <lineage>
        <taxon>Eukaryota</taxon>
        <taxon>Metazoa</taxon>
        <taxon>Ecdysozoa</taxon>
        <taxon>Arthropoda</taxon>
        <taxon>Hexapoda</taxon>
        <taxon>Insecta</taxon>
        <taxon>Pterygota</taxon>
        <taxon>Neoptera</taxon>
        <taxon>Endopterygota</taxon>
        <taxon>Hymenoptera</taxon>
        <taxon>Apocrita</taxon>
        <taxon>Aculeata</taxon>
        <taxon>Formicoidea</taxon>
        <taxon>Formicidae</taxon>
        <taxon>Ponerinae</taxon>
        <taxon>Ponerini</taxon>
        <taxon>Dinoponera</taxon>
    </lineage>
</organism>
<keyword evidence="7 17" id="KW-0863">Zinc-finger</keyword>
<dbReference type="PANTHER" id="PTHR13763:SF0">
    <property type="entry name" value="BREAST CANCER TYPE 1 SUSCEPTIBILITY PROTEIN"/>
    <property type="match status" value="1"/>
</dbReference>
<evidence type="ECO:0000313" key="22">
    <source>
        <dbReference type="RefSeq" id="XP_014472770.1"/>
    </source>
</evidence>
<feature type="region of interest" description="Disordered" evidence="18">
    <location>
        <begin position="1173"/>
        <end position="1194"/>
    </location>
</feature>
<keyword evidence="6" id="KW-0227">DNA damage</keyword>
<feature type="region of interest" description="Disordered" evidence="18">
    <location>
        <begin position="1254"/>
        <end position="1290"/>
    </location>
</feature>
<feature type="region of interest" description="Disordered" evidence="18">
    <location>
        <begin position="1029"/>
        <end position="1072"/>
    </location>
</feature>
<dbReference type="SUPFAM" id="SSF57850">
    <property type="entry name" value="RING/U-box"/>
    <property type="match status" value="1"/>
</dbReference>
<evidence type="ECO:0000256" key="10">
    <source>
        <dbReference type="ARBA" id="ARBA00022990"/>
    </source>
</evidence>
<dbReference type="SMART" id="SM00292">
    <property type="entry name" value="BRCT"/>
    <property type="match status" value="2"/>
</dbReference>
<evidence type="ECO:0000256" key="4">
    <source>
        <dbReference type="ARBA" id="ARBA00022723"/>
    </source>
</evidence>
<sequence length="1845" mass="206544">MLKQSPAFDIDRLSEAVNGLQKCLECTICLELMTAPVKTRCGHSFCQQCIGRVLQQNAPCPLCKEVLNKRSVSKDDHLESCIEKFKRLVIVIQTDSHIDVLSHLKLPRDTRESCSNSDSSQSSFSHKRKPTRRQSIRSNQSSTFKTDRPSTSWRTVIDCDNPRYDTNSLIQQSDPTSSSLAGLHPRFANENNNTFDDTSDVKVRTWIHSYIDQLDTIGENVEDETRSSEKNTSRVNKDTKKRGSNDTKKTDFDADKLKYNATHAKIRAKECRSADSRKSKVEEHIGDHRDVSATSNDQTRQTSADKSFFADTTWTRVKEIGKEMRGKKKKKLEVSTEKSTDRSTEKKVEEKTEKETEKNPGKSWNIPRIIEDVILTPGSKFESFNKSATSDNMINKEAKISNLPQKSSSRKQDAIDKKSVLSGKKITRKTSANEAKDRERSFASDKADSSMSEVNYYTEETSFITLADGDQKLRIKNLNSRQMNEIIGFKGDFQESTNDGNVLDRNRHFKEEEEKEDKEREENQRIMTESFNSSSSRQQRLIVLTPEKLNESVLKCRTTRDDGSRSPVSSRLADPMSCLPNRTPPVDNDVERTTSTISRREAAASESRSRMPEKPRLSLKRHPKSSESPLLSQVSLMERMSTDDFYARSSSGRKSIDSSVSKDGPSVERLASVRRDLSSQIISKECLQADPTAADVPDNRPQKDLDRGFPVKFTQLGTLIRRRNVRYIYLGAIKREQRLPARIAEANLVCNMQLLVSMNEIKYPNKLQSSRLESSVSTLQDSTGVTVLENVHYADKSIASPNDTVLDAMKLDIPASSTPKGGADRGRRLNRAGTTARGSSSTSANRPSVVQQTPASRVDQSTKQNRAHAVNSIKLLSPDKDSQLQFLSIDSPMSEHGRSRLASSTRPVQSELRRGGSSDFTKDNDLAGEVRKSQGAVNVPYSENSRFQPVMKRKRTKSDDDDDSSDSAVSVSSQRTVKFDKSKRKAHKSRDKTRSNVGGKWPSRDQVLCVDPDDRAEAQERKFKRIFSISDSDTESDSSARGARNRNKSGDRCDRGNASIRNTSTKSEPTREALDEDLRIRSIADKWNNEYGAAQKRSIEELRNAQDTVRPMRLASEKKTSFRRFPSTLTSTSRESDKRGSVKLNENTTTIDSDLFFESNSIFNSEVLEQLSARPSIGRSSHSRKSQSSMDPFNDDIISKVLQIDRSTGVASRVDGDETSQRDERNSLQDNFDEAFANVELPQSEDVIPCSELPAARRNPHRNLNRTLTEQNTSSCPAMTNEPARQMTAASSTADISGYCGKSAKKTQLNNTSENSDKENTHGQRKHDHAEEDRRDKKNITARRPDDKGREKVMSKNNVSQEKRVSFDRVAEATGRMSSRMEKEINVPASSASQLRVDDDDDGKAQGRSTSDDHESNAKDFSSASLMDITMQQYRLRIIEEDLFGVALTRPAAKPEKRNLPDDSFREEQRTPKKRKKGAHERSNAGSQEHSADEDDIVENTPETKMRNSGNSGKTVGSSTRRNIAALYLSPIPELPSSTTSPRKRVTSKSERASTPLCRPGLMYPLYQSTPKVTSSSAMSTTGDKAQLDKLQRTTTSGAVSSSTKRPTNGDTSSLRFVCSGLAAAQIANVQKFARLHNADYARQFDSVVTHVIVNTSGAENAAKSTLKYLQGIAHRKWVVSYKWIEDCTDQRRLLAEDPYEATTQNADVNAPGPRNSRLSDRDLFEGFTFSCVGPYDNVSLSQYQDLLRAAGATVVDSLEALAAEKKGLKGVVIQGDTHDNSTIGRWYRDARAAPILIDWIVESIGHYKLFPLISYIQTLSPQDYYAIGYPREIIGDEEYSDMSE</sequence>
<accession>A0A6P3X331</accession>
<feature type="compositionally biased region" description="Basic residues" evidence="18">
    <location>
        <begin position="125"/>
        <end position="135"/>
    </location>
</feature>
<feature type="region of interest" description="Disordered" evidence="18">
    <location>
        <begin position="814"/>
        <end position="866"/>
    </location>
</feature>
<dbReference type="OrthoDB" id="6105938at2759"/>
<keyword evidence="10" id="KW-0007">Acetylation</keyword>
<feature type="region of interest" description="Disordered" evidence="18">
    <location>
        <begin position="322"/>
        <end position="364"/>
    </location>
</feature>
<feature type="region of interest" description="Disordered" evidence="18">
    <location>
        <begin position="891"/>
        <end position="1011"/>
    </location>
</feature>
<feature type="region of interest" description="Disordered" evidence="18">
    <location>
        <begin position="492"/>
        <end position="539"/>
    </location>
</feature>
<dbReference type="CDD" id="cd16498">
    <property type="entry name" value="RING-HC_BRCA1"/>
    <property type="match status" value="1"/>
</dbReference>
<feature type="compositionally biased region" description="Polar residues" evidence="18">
    <location>
        <begin position="845"/>
        <end position="864"/>
    </location>
</feature>
<evidence type="ECO:0000256" key="3">
    <source>
        <dbReference type="ARBA" id="ARBA00022516"/>
    </source>
</evidence>
<dbReference type="FunFam" id="3.40.50.10190:FF:000006">
    <property type="entry name" value="Breast cancer type 1 susceptibility protein homolog"/>
    <property type="match status" value="1"/>
</dbReference>
<dbReference type="GO" id="GO:0031436">
    <property type="term" value="C:BRCA1-BARD1 complex"/>
    <property type="evidence" value="ECO:0007669"/>
    <property type="project" value="TreeGrafter"/>
</dbReference>
<feature type="compositionally biased region" description="Basic residues" evidence="18">
    <location>
        <begin position="981"/>
        <end position="991"/>
    </location>
</feature>
<dbReference type="GO" id="GO:0008270">
    <property type="term" value="F:zinc ion binding"/>
    <property type="evidence" value="ECO:0007669"/>
    <property type="project" value="UniProtKB-KW"/>
</dbReference>
<feature type="region of interest" description="Disordered" evidence="18">
    <location>
        <begin position="395"/>
        <end position="451"/>
    </location>
</feature>
<evidence type="ECO:0000313" key="21">
    <source>
        <dbReference type="Proteomes" id="UP000515204"/>
    </source>
</evidence>
<evidence type="ECO:0000256" key="17">
    <source>
        <dbReference type="PROSITE-ProRule" id="PRU00175"/>
    </source>
</evidence>
<evidence type="ECO:0000256" key="5">
    <source>
        <dbReference type="ARBA" id="ARBA00022737"/>
    </source>
</evidence>
<feature type="compositionally biased region" description="Polar residues" evidence="18">
    <location>
        <begin position="525"/>
        <end position="539"/>
    </location>
</feature>
<dbReference type="KEGG" id="dqu:106743441"/>
<dbReference type="PRINTS" id="PR00493">
    <property type="entry name" value="BRSTCANCERI"/>
</dbReference>
<dbReference type="Proteomes" id="UP000515204">
    <property type="component" value="Unplaced"/>
</dbReference>
<feature type="compositionally biased region" description="Basic and acidic residues" evidence="18">
    <location>
        <begin position="267"/>
        <end position="291"/>
    </location>
</feature>
<dbReference type="InterPro" id="IPR036420">
    <property type="entry name" value="BRCT_dom_sf"/>
</dbReference>
<keyword evidence="8" id="KW-0276">Fatty acid metabolism</keyword>
<evidence type="ECO:0000256" key="18">
    <source>
        <dbReference type="SAM" id="MobiDB-lite"/>
    </source>
</evidence>
<dbReference type="Pfam" id="PF13923">
    <property type="entry name" value="zf-C3HC4_2"/>
    <property type="match status" value="1"/>
</dbReference>
<feature type="compositionally biased region" description="Basic and acidic residues" evidence="18">
    <location>
        <begin position="1214"/>
        <end position="1227"/>
    </location>
</feature>
<dbReference type="PROSITE" id="PS50172">
    <property type="entry name" value="BRCT"/>
    <property type="match status" value="2"/>
</dbReference>
<keyword evidence="3" id="KW-0444">Lipid biosynthesis</keyword>
<dbReference type="GeneID" id="106743441"/>
<evidence type="ECO:0000256" key="14">
    <source>
        <dbReference type="ARBA" id="ARBA00023172"/>
    </source>
</evidence>
<feature type="compositionally biased region" description="Polar residues" evidence="18">
    <location>
        <begin position="1265"/>
        <end position="1278"/>
    </location>
</feature>
<evidence type="ECO:0000256" key="6">
    <source>
        <dbReference type="ARBA" id="ARBA00022763"/>
    </source>
</evidence>
<name>A0A6P3X331_DINQU</name>
<dbReference type="InterPro" id="IPR017907">
    <property type="entry name" value="Znf_RING_CS"/>
</dbReference>
<feature type="domain" description="RING-type" evidence="19">
    <location>
        <begin position="26"/>
        <end position="64"/>
    </location>
</feature>
<dbReference type="InterPro" id="IPR001357">
    <property type="entry name" value="BRCT_dom"/>
</dbReference>
<feature type="region of interest" description="Disordered" evidence="18">
    <location>
        <begin position="267"/>
        <end position="304"/>
    </location>
</feature>
<feature type="compositionally biased region" description="Polar residues" evidence="18">
    <location>
        <begin position="164"/>
        <end position="180"/>
    </location>
</feature>
<evidence type="ECO:0000256" key="8">
    <source>
        <dbReference type="ARBA" id="ARBA00022832"/>
    </source>
</evidence>
<feature type="region of interest" description="Disordered" evidence="18">
    <location>
        <begin position="109"/>
        <end position="191"/>
    </location>
</feature>
<dbReference type="PANTHER" id="PTHR13763">
    <property type="entry name" value="BREAST CANCER TYPE 1 SUSCEPTIBILITY PROTEIN BRCA1"/>
    <property type="match status" value="1"/>
</dbReference>
<feature type="compositionally biased region" description="Basic and acidic residues" evidence="18">
    <location>
        <begin position="332"/>
        <end position="360"/>
    </location>
</feature>
<keyword evidence="13" id="KW-0275">Fatty acid biosynthesis</keyword>
<dbReference type="InterPro" id="IPR001841">
    <property type="entry name" value="Znf_RING"/>
</dbReference>
<dbReference type="InterPro" id="IPR011364">
    <property type="entry name" value="BRCA1"/>
</dbReference>
<dbReference type="InterPro" id="IPR013083">
    <property type="entry name" value="Znf_RING/FYVE/PHD"/>
</dbReference>
<feature type="compositionally biased region" description="Basic and acidic residues" evidence="18">
    <location>
        <begin position="1315"/>
        <end position="1354"/>
    </location>
</feature>
<feature type="compositionally biased region" description="Low complexity" evidence="18">
    <location>
        <begin position="649"/>
        <end position="661"/>
    </location>
</feature>
<keyword evidence="5" id="KW-0677">Repeat</keyword>
<keyword evidence="11" id="KW-0443">Lipid metabolism</keyword>
<evidence type="ECO:0000256" key="7">
    <source>
        <dbReference type="ARBA" id="ARBA00022771"/>
    </source>
</evidence>
<dbReference type="GO" id="GO:0045944">
    <property type="term" value="P:positive regulation of transcription by RNA polymerase II"/>
    <property type="evidence" value="ECO:0007669"/>
    <property type="project" value="TreeGrafter"/>
</dbReference>
<feature type="compositionally biased region" description="Polar residues" evidence="18">
    <location>
        <begin position="292"/>
        <end position="304"/>
    </location>
</feature>
<dbReference type="GO" id="GO:0000724">
    <property type="term" value="P:double-strand break repair via homologous recombination"/>
    <property type="evidence" value="ECO:0007669"/>
    <property type="project" value="TreeGrafter"/>
</dbReference>
<feature type="compositionally biased region" description="Basic and acidic residues" evidence="18">
    <location>
        <begin position="1454"/>
        <end position="1471"/>
    </location>
</feature>
<feature type="domain" description="BRCT" evidence="20">
    <location>
        <begin position="1720"/>
        <end position="1818"/>
    </location>
</feature>
<keyword evidence="21" id="KW-1185">Reference proteome</keyword>
<evidence type="ECO:0000256" key="16">
    <source>
        <dbReference type="ARBA" id="ARBA00023242"/>
    </source>
</evidence>
<keyword evidence="9" id="KW-0862">Zinc</keyword>
<evidence type="ECO:0000256" key="12">
    <source>
        <dbReference type="ARBA" id="ARBA00023159"/>
    </source>
</evidence>
<feature type="domain" description="BRCT" evidence="20">
    <location>
        <begin position="1630"/>
        <end position="1702"/>
    </location>
</feature>
<evidence type="ECO:0000256" key="2">
    <source>
        <dbReference type="ARBA" id="ARBA00022499"/>
    </source>
</evidence>
<dbReference type="PROSITE" id="PS50089">
    <property type="entry name" value="ZF_RING_2"/>
    <property type="match status" value="1"/>
</dbReference>
<feature type="region of interest" description="Disordered" evidence="18">
    <location>
        <begin position="1454"/>
        <end position="1611"/>
    </location>
</feature>
<dbReference type="InterPro" id="IPR031099">
    <property type="entry name" value="BRCA1-associated"/>
</dbReference>
<feature type="compositionally biased region" description="Basic and acidic residues" evidence="18">
    <location>
        <begin position="911"/>
        <end position="932"/>
    </location>
</feature>
<dbReference type="Pfam" id="PF00533">
    <property type="entry name" value="BRCT"/>
    <property type="match status" value="1"/>
</dbReference>
<feature type="compositionally biased region" description="Basic and acidic residues" evidence="18">
    <location>
        <begin position="598"/>
        <end position="616"/>
    </location>
</feature>
<keyword evidence="4" id="KW-0479">Metal-binding</keyword>
<feature type="compositionally biased region" description="Low complexity" evidence="18">
    <location>
        <begin position="113"/>
        <end position="124"/>
    </location>
</feature>
<feature type="compositionally biased region" description="Basic and acidic residues" evidence="18">
    <location>
        <begin position="502"/>
        <end position="524"/>
    </location>
</feature>
<dbReference type="GO" id="GO:0006633">
    <property type="term" value="P:fatty acid biosynthetic process"/>
    <property type="evidence" value="ECO:0007669"/>
    <property type="project" value="UniProtKB-KW"/>
</dbReference>
<feature type="compositionally biased region" description="Polar residues" evidence="18">
    <location>
        <begin position="136"/>
        <end position="154"/>
    </location>
</feature>
<feature type="compositionally biased region" description="Basic and acidic residues" evidence="18">
    <location>
        <begin position="410"/>
        <end position="419"/>
    </location>
</feature>
<keyword evidence="14" id="KW-0233">DNA recombination</keyword>
<comment type="subcellular location">
    <subcellularLocation>
        <location evidence="1">Nucleus</location>
    </subcellularLocation>
</comment>
<proteinExistence type="predicted"/>